<gene>
    <name evidence="2" type="ORF">CI109_106597</name>
</gene>
<evidence type="ECO:0000256" key="1">
    <source>
        <dbReference type="SAM" id="MobiDB-lite"/>
    </source>
</evidence>
<evidence type="ECO:0000313" key="3">
    <source>
        <dbReference type="Proteomes" id="UP000322225"/>
    </source>
</evidence>
<dbReference type="SUPFAM" id="SSF50978">
    <property type="entry name" value="WD40 repeat-like"/>
    <property type="match status" value="1"/>
</dbReference>
<organism evidence="2 3">
    <name type="scientific">Kwoniella shandongensis</name>
    <dbReference type="NCBI Taxonomy" id="1734106"/>
    <lineage>
        <taxon>Eukaryota</taxon>
        <taxon>Fungi</taxon>
        <taxon>Dikarya</taxon>
        <taxon>Basidiomycota</taxon>
        <taxon>Agaricomycotina</taxon>
        <taxon>Tremellomycetes</taxon>
        <taxon>Tremellales</taxon>
        <taxon>Cryptococcaceae</taxon>
        <taxon>Kwoniella</taxon>
    </lineage>
</organism>
<dbReference type="InterPro" id="IPR051150">
    <property type="entry name" value="SWT21/TCAB1_mRNA_Telomere"/>
</dbReference>
<reference evidence="2" key="1">
    <citation type="submission" date="2017-08" db="EMBL/GenBank/DDBJ databases">
        <authorList>
            <person name="Cuomo C."/>
            <person name="Billmyre B."/>
            <person name="Heitman J."/>
        </authorList>
    </citation>
    <scope>NUCLEOTIDE SEQUENCE</scope>
    <source>
        <strain evidence="2">CBS 12478</strain>
    </source>
</reference>
<dbReference type="GeneID" id="43588080"/>
<dbReference type="PANTHER" id="PTHR13211:SF0">
    <property type="entry name" value="TELOMERASE CAJAL BODY PROTEIN 1"/>
    <property type="match status" value="1"/>
</dbReference>
<dbReference type="AlphaFoldDB" id="A0AAJ8LMJ2"/>
<feature type="region of interest" description="Disordered" evidence="1">
    <location>
        <begin position="348"/>
        <end position="412"/>
    </location>
</feature>
<feature type="compositionally biased region" description="Polar residues" evidence="1">
    <location>
        <begin position="395"/>
        <end position="412"/>
    </location>
</feature>
<feature type="region of interest" description="Disordered" evidence="1">
    <location>
        <begin position="1"/>
        <end position="27"/>
    </location>
</feature>
<dbReference type="EMBL" id="CP144062">
    <property type="protein sequence ID" value="WWD22108.1"/>
    <property type="molecule type" value="Genomic_DNA"/>
</dbReference>
<accession>A0AAJ8LMJ2</accession>
<evidence type="ECO:0000313" key="2">
    <source>
        <dbReference type="EMBL" id="WWD22108.1"/>
    </source>
</evidence>
<dbReference type="RefSeq" id="XP_065823943.1">
    <property type="nucleotide sequence ID" value="XM_065967871.1"/>
</dbReference>
<dbReference type="Pfam" id="PF00400">
    <property type="entry name" value="WD40"/>
    <property type="match status" value="1"/>
</dbReference>
<dbReference type="InterPro" id="IPR036322">
    <property type="entry name" value="WD40_repeat_dom_sf"/>
</dbReference>
<dbReference type="InterPro" id="IPR015943">
    <property type="entry name" value="WD40/YVTN_repeat-like_dom_sf"/>
</dbReference>
<dbReference type="PANTHER" id="PTHR13211">
    <property type="entry name" value="TELOMERASE CAJAL BODY PROTEIN 1"/>
    <property type="match status" value="1"/>
</dbReference>
<proteinExistence type="predicted"/>
<reference evidence="2" key="2">
    <citation type="submission" date="2024-01" db="EMBL/GenBank/DDBJ databases">
        <title>Comparative genomics of Cryptococcus and Kwoniella reveals pathogenesis evolution and contrasting modes of karyotype evolution via chromosome fusion or intercentromeric recombination.</title>
        <authorList>
            <person name="Coelho M.A."/>
            <person name="David-Palma M."/>
            <person name="Shea T."/>
            <person name="Bowers K."/>
            <person name="McGinley-Smith S."/>
            <person name="Mohammad A.W."/>
            <person name="Gnirke A."/>
            <person name="Yurkov A.M."/>
            <person name="Nowrousian M."/>
            <person name="Sun S."/>
            <person name="Cuomo C.A."/>
            <person name="Heitman J."/>
        </authorList>
    </citation>
    <scope>NUCLEOTIDE SEQUENCE</scope>
    <source>
        <strain evidence="2">CBS 12478</strain>
    </source>
</reference>
<dbReference type="InterPro" id="IPR001680">
    <property type="entry name" value="WD40_rpt"/>
</dbReference>
<feature type="compositionally biased region" description="Polar residues" evidence="1">
    <location>
        <begin position="1"/>
        <end position="14"/>
    </location>
</feature>
<dbReference type="Proteomes" id="UP000322225">
    <property type="component" value="Chromosome 12"/>
</dbReference>
<feature type="compositionally biased region" description="Basic residues" evidence="1">
    <location>
        <begin position="377"/>
        <end position="387"/>
    </location>
</feature>
<sequence length="412" mass="44633">MEADTANSATTSWPSAPPHDFGTSPTSLGKLDAADLDAEVSPNFWRCARWCSDGSAILSATEDRTLRVHATSEAIPSAIDTKSHKQPDAIHSTLWYSSASALNPPTFCYMASIRDAPVRLIDANDGRIRATYPIVDHRERFIAPHSMAFNATSSKLYCGFENAIEVFDVATPGYNSSERLKIAFTRREKGGQKGIVSALAFMPDYSGTFAAGTFSGSVSLYSEDTGAAPVAHVDGVQGGGVTQLAFHPLNPQTIFVASRRSQQIQVFDVRDLSRPVAALERPGSSNQRLWFDVDPWGRWLASGDESDLSKPVLREKLHNDAVGSVQFHPFQPLLLTCSGSRTCLGDVIDSDDSSDSGQQSSNDEESEDDSNSTQKDRSRKTTPKKPSRLVDSTLKIWSTTSSNTDGLEATSS</sequence>
<name>A0AAJ8LMJ2_9TREE</name>
<protein>
    <submittedName>
        <fullName evidence="2">Uncharacterized protein</fullName>
    </submittedName>
</protein>
<dbReference type="KEGG" id="ksn:43588080"/>
<dbReference type="Gene3D" id="2.130.10.10">
    <property type="entry name" value="YVTN repeat-like/Quinoprotein amine dehydrogenase"/>
    <property type="match status" value="2"/>
</dbReference>
<keyword evidence="3" id="KW-1185">Reference proteome</keyword>
<dbReference type="SMART" id="SM00320">
    <property type="entry name" value="WD40"/>
    <property type="match status" value="4"/>
</dbReference>